<dbReference type="AlphaFoldDB" id="A0A830D6Q7"/>
<sequence length="51" mass="5738">STLQEEGGVLEVVSSTSLLKEAIHVINCDYDDKMEWGKEVSLRTNFILLLL</sequence>
<dbReference type="EMBL" id="BMAC01000883">
    <property type="protein sequence ID" value="GFQ03924.1"/>
    <property type="molecule type" value="Genomic_DNA"/>
</dbReference>
<evidence type="ECO:0000313" key="8">
    <source>
        <dbReference type="Proteomes" id="UP000653305"/>
    </source>
</evidence>
<dbReference type="InterPro" id="IPR005150">
    <property type="entry name" value="Cellulose_synth"/>
</dbReference>
<evidence type="ECO:0000256" key="3">
    <source>
        <dbReference type="ARBA" id="ARBA00022679"/>
    </source>
</evidence>
<dbReference type="GO" id="GO:0016020">
    <property type="term" value="C:membrane"/>
    <property type="evidence" value="ECO:0007669"/>
    <property type="project" value="InterPro"/>
</dbReference>
<keyword evidence="4" id="KW-0812">Transmembrane</keyword>
<reference evidence="7" key="1">
    <citation type="submission" date="2020-07" db="EMBL/GenBank/DDBJ databases">
        <title>Ethylene signaling mediates host invasion by parasitic plants.</title>
        <authorList>
            <person name="Yoshida S."/>
        </authorList>
    </citation>
    <scope>NUCLEOTIDE SEQUENCE</scope>
    <source>
        <strain evidence="7">Okayama</strain>
    </source>
</reference>
<dbReference type="Pfam" id="PF03552">
    <property type="entry name" value="Cellulose_synt"/>
    <property type="match status" value="1"/>
</dbReference>
<dbReference type="OrthoDB" id="1927516at2759"/>
<keyword evidence="2" id="KW-0328">Glycosyltransferase</keyword>
<feature type="non-terminal residue" evidence="7">
    <location>
        <position position="1"/>
    </location>
</feature>
<evidence type="ECO:0000313" key="7">
    <source>
        <dbReference type="EMBL" id="GFQ03924.1"/>
    </source>
</evidence>
<dbReference type="GO" id="GO:0016760">
    <property type="term" value="F:cellulose synthase (UDP-forming) activity"/>
    <property type="evidence" value="ECO:0007669"/>
    <property type="project" value="InterPro"/>
</dbReference>
<evidence type="ECO:0000256" key="2">
    <source>
        <dbReference type="ARBA" id="ARBA00022676"/>
    </source>
</evidence>
<comment type="subcellular location">
    <subcellularLocation>
        <location evidence="1">Endomembrane system</location>
    </subcellularLocation>
</comment>
<dbReference type="GO" id="GO:0030244">
    <property type="term" value="P:cellulose biosynthetic process"/>
    <property type="evidence" value="ECO:0007669"/>
    <property type="project" value="InterPro"/>
</dbReference>
<accession>A0A830D6Q7</accession>
<evidence type="ECO:0000256" key="4">
    <source>
        <dbReference type="ARBA" id="ARBA00022692"/>
    </source>
</evidence>
<comment type="caution">
    <text evidence="7">The sequence shown here is derived from an EMBL/GenBank/DDBJ whole genome shotgun (WGS) entry which is preliminary data.</text>
</comment>
<proteinExistence type="predicted"/>
<evidence type="ECO:0000256" key="6">
    <source>
        <dbReference type="ARBA" id="ARBA00023136"/>
    </source>
</evidence>
<dbReference type="Proteomes" id="UP000653305">
    <property type="component" value="Unassembled WGS sequence"/>
</dbReference>
<keyword evidence="6" id="KW-0472">Membrane</keyword>
<organism evidence="7 8">
    <name type="scientific">Phtheirospermum japonicum</name>
    <dbReference type="NCBI Taxonomy" id="374723"/>
    <lineage>
        <taxon>Eukaryota</taxon>
        <taxon>Viridiplantae</taxon>
        <taxon>Streptophyta</taxon>
        <taxon>Embryophyta</taxon>
        <taxon>Tracheophyta</taxon>
        <taxon>Spermatophyta</taxon>
        <taxon>Magnoliopsida</taxon>
        <taxon>eudicotyledons</taxon>
        <taxon>Gunneridae</taxon>
        <taxon>Pentapetalae</taxon>
        <taxon>asterids</taxon>
        <taxon>lamiids</taxon>
        <taxon>Lamiales</taxon>
        <taxon>Orobanchaceae</taxon>
        <taxon>Orobanchaceae incertae sedis</taxon>
        <taxon>Phtheirospermum</taxon>
    </lineage>
</organism>
<evidence type="ECO:0000256" key="5">
    <source>
        <dbReference type="ARBA" id="ARBA00022989"/>
    </source>
</evidence>
<keyword evidence="3" id="KW-0808">Transferase</keyword>
<evidence type="ECO:0000256" key="1">
    <source>
        <dbReference type="ARBA" id="ARBA00004308"/>
    </source>
</evidence>
<name>A0A830D6Q7_9LAMI</name>
<keyword evidence="5" id="KW-1133">Transmembrane helix</keyword>
<protein>
    <submittedName>
        <fullName evidence="7">Probable cellulose synthase a catalytic subunit 6 [UDP-forming]</fullName>
    </submittedName>
</protein>
<keyword evidence="8" id="KW-1185">Reference proteome</keyword>
<dbReference type="GO" id="GO:0012505">
    <property type="term" value="C:endomembrane system"/>
    <property type="evidence" value="ECO:0007669"/>
    <property type="project" value="UniProtKB-SubCell"/>
</dbReference>
<gene>
    <name evidence="7" type="ORF">PHJA_002536200</name>
</gene>